<dbReference type="AlphaFoldDB" id="A0A3N6LP95"/>
<accession>A0A3N6LP95</accession>
<keyword evidence="3" id="KW-1185">Reference proteome</keyword>
<dbReference type="InterPro" id="IPR007160">
    <property type="entry name" value="DUF362"/>
</dbReference>
<name>A0A3N6LP95_9EURY</name>
<evidence type="ECO:0000313" key="3">
    <source>
        <dbReference type="Proteomes" id="UP000273828"/>
    </source>
</evidence>
<reference evidence="2 3" key="1">
    <citation type="submission" date="2018-10" db="EMBL/GenBank/DDBJ databases">
        <title>Natrarchaeobius chitinivorans gen. nov., sp. nov., and Natrarchaeobius haloalkaliphilus sp. nov., alkaliphilic, chitin-utilizing haloarchaea from hypersaline alkaline lakes.</title>
        <authorList>
            <person name="Sorokin D.Y."/>
            <person name="Elcheninov A.G."/>
            <person name="Kostrikina N.A."/>
            <person name="Bale N.J."/>
            <person name="Sinninghe Damste J.S."/>
            <person name="Khijniak T.V."/>
            <person name="Kublanov I.V."/>
            <person name="Toshchakov S.V."/>
        </authorList>
    </citation>
    <scope>NUCLEOTIDE SEQUENCE [LARGE SCALE GENOMIC DNA]</scope>
    <source>
        <strain evidence="2 3">AArcht-Sl</strain>
    </source>
</reference>
<gene>
    <name evidence="2" type="ORF">EA462_04455</name>
</gene>
<dbReference type="Pfam" id="PF04015">
    <property type="entry name" value="DUF362"/>
    <property type="match status" value="1"/>
</dbReference>
<proteinExistence type="predicted"/>
<dbReference type="Proteomes" id="UP000273828">
    <property type="component" value="Unassembled WGS sequence"/>
</dbReference>
<evidence type="ECO:0000313" key="2">
    <source>
        <dbReference type="EMBL" id="RQG91248.1"/>
    </source>
</evidence>
<evidence type="ECO:0000259" key="1">
    <source>
        <dbReference type="Pfam" id="PF04015"/>
    </source>
</evidence>
<sequence length="316" mass="33540">MTDDRVRVAAGTGLDHGGWRPDVDARMAVLEPPIRRLLDANTEALTEADRITLVPDVHYPFHPSTGMVTDPAVVGAIASYLRSRGDADLVVAGASGERIEFDRTLAYLGYPELLERFDAEPVDLVRDEPRTNEIVCVDGRSVPFSVPATLGESTVIVVPTLRPTEEGPVAGGMRTLAAADERTVDPDVTAVAATRVVDPVLSVLDATTAYGSDPHAANAIFAGSTPSVDAVGASLLEREIEDDRALELAFEDGPETITLERVGAGADRVDVEDIRERLGGGELPPTGTMHPAVTAAYRLYATVGRDAVPPQIEGEQ</sequence>
<protein>
    <submittedName>
        <fullName evidence="2">DUF362 domain-containing protein</fullName>
    </submittedName>
</protein>
<dbReference type="RefSeq" id="WP_124177365.1">
    <property type="nucleotide sequence ID" value="NZ_REFY01000002.1"/>
</dbReference>
<dbReference type="EMBL" id="REFY01000002">
    <property type="protein sequence ID" value="RQG91248.1"/>
    <property type="molecule type" value="Genomic_DNA"/>
</dbReference>
<dbReference type="OrthoDB" id="346231at2157"/>
<feature type="domain" description="DUF362" evidence="1">
    <location>
        <begin position="53"/>
        <end position="177"/>
    </location>
</feature>
<comment type="caution">
    <text evidence="2">The sequence shown here is derived from an EMBL/GenBank/DDBJ whole genome shotgun (WGS) entry which is preliminary data.</text>
</comment>
<organism evidence="2 3">
    <name type="scientific">Natrarchaeobius halalkaliphilus</name>
    <dbReference type="NCBI Taxonomy" id="1679091"/>
    <lineage>
        <taxon>Archaea</taxon>
        <taxon>Methanobacteriati</taxon>
        <taxon>Methanobacteriota</taxon>
        <taxon>Stenosarchaea group</taxon>
        <taxon>Halobacteria</taxon>
        <taxon>Halobacteriales</taxon>
        <taxon>Natrialbaceae</taxon>
        <taxon>Natrarchaeobius</taxon>
    </lineage>
</organism>